<dbReference type="RefSeq" id="WP_160334819.1">
    <property type="nucleotide sequence ID" value="NZ_WSRP01000009.1"/>
</dbReference>
<evidence type="ECO:0000313" key="1">
    <source>
        <dbReference type="EMBL" id="MVX56385.1"/>
    </source>
</evidence>
<sequence>MSSIVISPAEAKWRTWVNENQGLGTWDDDRNWLWHFPTNYVANVEEEVATSDFFVNDLAVEKIEPLSILAQKSARPHLTFEENILASDSLSNTLVFNREIEESFALTEVREALIGKNCEEIFLLKDEIRKDIEQIVRDALILHDLCERRISWIRDYSEVLSLDSTKNEKDISVFKAQTISFYDAIKEVARGVLSDIFIQSGIWSRDTLDKFVRNGGRHVGYTTFKEFITGDYEYQKALFRLAIESTSADRGLVEQIDISIDVDDVYDRGSCTVTDRNYGGNVQFSRPFSIAPEVTVTMRSGNALTAIRPVVTNVTTAGFNVMLYDVEGQKTTGTFTWTAAGY</sequence>
<dbReference type="Gene3D" id="2.60.40.2080">
    <property type="match status" value="1"/>
</dbReference>
<evidence type="ECO:0000313" key="2">
    <source>
        <dbReference type="Proteomes" id="UP000472580"/>
    </source>
</evidence>
<name>A0A6L6YFA6_9BURK</name>
<proteinExistence type="predicted"/>
<dbReference type="InterPro" id="IPR037221">
    <property type="entry name" value="H-type_lectin_dom_sf"/>
</dbReference>
<dbReference type="SUPFAM" id="SSF141086">
    <property type="entry name" value="Agglutinin HPA-like"/>
    <property type="match status" value="1"/>
</dbReference>
<dbReference type="AlphaFoldDB" id="A0A6L6YFA6"/>
<comment type="caution">
    <text evidence="1">The sequence shown here is derived from an EMBL/GenBank/DDBJ whole genome shotgun (WGS) entry which is preliminary data.</text>
</comment>
<reference evidence="1 2" key="1">
    <citation type="submission" date="2019-12" db="EMBL/GenBank/DDBJ databases">
        <title>Microbes associate with the intestines of laboratory mice.</title>
        <authorList>
            <person name="Navarre W."/>
            <person name="Wong E."/>
        </authorList>
    </citation>
    <scope>NUCLEOTIDE SEQUENCE [LARGE SCALE GENOMIC DNA]</scope>
    <source>
        <strain evidence="1 2">NM82_D38</strain>
    </source>
</reference>
<organism evidence="1 2">
    <name type="scientific">Parasutterella muris</name>
    <dbReference type="NCBI Taxonomy" id="2565572"/>
    <lineage>
        <taxon>Bacteria</taxon>
        <taxon>Pseudomonadati</taxon>
        <taxon>Pseudomonadota</taxon>
        <taxon>Betaproteobacteria</taxon>
        <taxon>Burkholderiales</taxon>
        <taxon>Sutterellaceae</taxon>
        <taxon>Parasutterella</taxon>
    </lineage>
</organism>
<keyword evidence="2" id="KW-1185">Reference proteome</keyword>
<dbReference type="EMBL" id="WSRP01000009">
    <property type="protein sequence ID" value="MVX56385.1"/>
    <property type="molecule type" value="Genomic_DNA"/>
</dbReference>
<accession>A0A6L6YFA6</accession>
<dbReference type="Proteomes" id="UP000472580">
    <property type="component" value="Unassembled WGS sequence"/>
</dbReference>
<protein>
    <submittedName>
        <fullName evidence="1">Uncharacterized protein</fullName>
    </submittedName>
</protein>
<gene>
    <name evidence="1" type="ORF">E5987_04075</name>
</gene>
<dbReference type="OrthoDB" id="8874335at2"/>